<gene>
    <name evidence="2" type="ORF">Smic_49020</name>
</gene>
<evidence type="ECO:0000313" key="2">
    <source>
        <dbReference type="EMBL" id="GFN06346.1"/>
    </source>
</evidence>
<feature type="compositionally biased region" description="Gly residues" evidence="1">
    <location>
        <begin position="56"/>
        <end position="72"/>
    </location>
</feature>
<protein>
    <submittedName>
        <fullName evidence="2">Uncharacterized protein</fullName>
    </submittedName>
</protein>
<name>A0A7J0CUY2_STRMI</name>
<comment type="caution">
    <text evidence="2">The sequence shown here is derived from an EMBL/GenBank/DDBJ whole genome shotgun (WGS) entry which is preliminary data.</text>
</comment>
<evidence type="ECO:0000256" key="1">
    <source>
        <dbReference type="SAM" id="MobiDB-lite"/>
    </source>
</evidence>
<organism evidence="2 3">
    <name type="scientific">Streptomyces microflavus</name>
    <name type="common">Streptomyces lipmanii</name>
    <dbReference type="NCBI Taxonomy" id="1919"/>
    <lineage>
        <taxon>Bacteria</taxon>
        <taxon>Bacillati</taxon>
        <taxon>Actinomycetota</taxon>
        <taxon>Actinomycetes</taxon>
        <taxon>Kitasatosporales</taxon>
        <taxon>Streptomycetaceae</taxon>
        <taxon>Streptomyces</taxon>
    </lineage>
</organism>
<reference evidence="2 3" key="1">
    <citation type="submission" date="2020-05" db="EMBL/GenBank/DDBJ databases">
        <title>Whole genome shotgun sequence of Streptomyces microflavus NBRC 13062.</title>
        <authorList>
            <person name="Komaki H."/>
            <person name="Tamura T."/>
        </authorList>
    </citation>
    <scope>NUCLEOTIDE SEQUENCE [LARGE SCALE GENOMIC DNA]</scope>
    <source>
        <strain evidence="2 3">NBRC 13062</strain>
    </source>
</reference>
<dbReference type="EMBL" id="BLWD01000001">
    <property type="protein sequence ID" value="GFN06346.1"/>
    <property type="molecule type" value="Genomic_DNA"/>
</dbReference>
<dbReference type="AlphaFoldDB" id="A0A7J0CUY2"/>
<evidence type="ECO:0000313" key="3">
    <source>
        <dbReference type="Proteomes" id="UP000498740"/>
    </source>
</evidence>
<dbReference type="Proteomes" id="UP000498740">
    <property type="component" value="Unassembled WGS sequence"/>
</dbReference>
<accession>A0A7J0CUY2</accession>
<feature type="region of interest" description="Disordered" evidence="1">
    <location>
        <begin position="43"/>
        <end position="72"/>
    </location>
</feature>
<proteinExistence type="predicted"/>
<sequence>MGGGIAPAVGVRAQLPPLQLRAEEHDDLMGLVGIEEGAQFGEERRVRLGRRSTGRRGAGTTGSGGRDGVARP</sequence>